<evidence type="ECO:0000313" key="2">
    <source>
        <dbReference type="EMBL" id="GGQ22089.1"/>
    </source>
</evidence>
<feature type="signal peptide" evidence="1">
    <location>
        <begin position="1"/>
        <end position="26"/>
    </location>
</feature>
<dbReference type="Proteomes" id="UP000654123">
    <property type="component" value="Unassembled WGS sequence"/>
</dbReference>
<keyword evidence="1" id="KW-0732">Signal</keyword>
<dbReference type="AlphaFoldDB" id="A0A918EL93"/>
<evidence type="ECO:0008006" key="4">
    <source>
        <dbReference type="Google" id="ProtNLM"/>
    </source>
</evidence>
<sequence>MRRHRTTALVSGVALAAALTLTGCGALDKAFDCVQAAEAIATSVDRLSQAVANAGDPTQIEESLNAIDKELTTLKDKTGNADLSKAVDDLANGVEQVRTSVKNGDTTPDIKPVTDAATEVGKVCTP</sequence>
<feature type="chain" id="PRO_5037137815" description="Secreted protein" evidence="1">
    <location>
        <begin position="27"/>
        <end position="126"/>
    </location>
</feature>
<reference evidence="2" key="2">
    <citation type="submission" date="2020-09" db="EMBL/GenBank/DDBJ databases">
        <authorList>
            <person name="Sun Q."/>
            <person name="Ohkuma M."/>
        </authorList>
    </citation>
    <scope>NUCLEOTIDE SEQUENCE</scope>
    <source>
        <strain evidence="2">JCM 4335</strain>
    </source>
</reference>
<gene>
    <name evidence="2" type="ORF">GCM10010249_46130</name>
</gene>
<dbReference type="PROSITE" id="PS51257">
    <property type="entry name" value="PROKAR_LIPOPROTEIN"/>
    <property type="match status" value="1"/>
</dbReference>
<dbReference type="RefSeq" id="WP_189536976.1">
    <property type="nucleotide sequence ID" value="NZ_BMSV01000009.1"/>
</dbReference>
<keyword evidence="3" id="KW-1185">Reference proteome</keyword>
<comment type="caution">
    <text evidence="2">The sequence shown here is derived from an EMBL/GenBank/DDBJ whole genome shotgun (WGS) entry which is preliminary data.</text>
</comment>
<reference evidence="2" key="1">
    <citation type="journal article" date="2014" name="Int. J. Syst. Evol. Microbiol.">
        <title>Complete genome sequence of Corynebacterium casei LMG S-19264T (=DSM 44701T), isolated from a smear-ripened cheese.</title>
        <authorList>
            <consortium name="US DOE Joint Genome Institute (JGI-PGF)"/>
            <person name="Walter F."/>
            <person name="Albersmeier A."/>
            <person name="Kalinowski J."/>
            <person name="Ruckert C."/>
        </authorList>
    </citation>
    <scope>NUCLEOTIDE SEQUENCE</scope>
    <source>
        <strain evidence="2">JCM 4335</strain>
    </source>
</reference>
<evidence type="ECO:0000313" key="3">
    <source>
        <dbReference type="Proteomes" id="UP000654123"/>
    </source>
</evidence>
<accession>A0A918EL93</accession>
<dbReference type="EMBL" id="BMSV01000009">
    <property type="protein sequence ID" value="GGQ22089.1"/>
    <property type="molecule type" value="Genomic_DNA"/>
</dbReference>
<organism evidence="2 3">
    <name type="scientific">Streptomyces roseolilacinus</name>
    <dbReference type="NCBI Taxonomy" id="66904"/>
    <lineage>
        <taxon>Bacteria</taxon>
        <taxon>Bacillati</taxon>
        <taxon>Actinomycetota</taxon>
        <taxon>Actinomycetes</taxon>
        <taxon>Kitasatosporales</taxon>
        <taxon>Streptomycetaceae</taxon>
        <taxon>Streptomyces</taxon>
    </lineage>
</organism>
<proteinExistence type="predicted"/>
<name>A0A918EL93_9ACTN</name>
<protein>
    <recommendedName>
        <fullName evidence="4">Secreted protein</fullName>
    </recommendedName>
</protein>
<evidence type="ECO:0000256" key="1">
    <source>
        <dbReference type="SAM" id="SignalP"/>
    </source>
</evidence>